<dbReference type="GO" id="GO:0006874">
    <property type="term" value="P:intracellular calcium ion homeostasis"/>
    <property type="evidence" value="ECO:0007669"/>
    <property type="project" value="TreeGrafter"/>
</dbReference>
<keyword evidence="3 5" id="KW-1133">Transmembrane helix</keyword>
<feature type="domain" description="Sodium/calcium exchanger membrane region" evidence="6">
    <location>
        <begin position="12"/>
        <end position="158"/>
    </location>
</feature>
<reference evidence="8" key="1">
    <citation type="submission" date="2012-02" db="EMBL/GenBank/DDBJ databases">
        <title>The complete genome of Halobacteroides halobius DSM 5150.</title>
        <authorList>
            <person name="Lucas S."/>
            <person name="Copeland A."/>
            <person name="Lapidus A."/>
            <person name="Glavina del Rio T."/>
            <person name="Dalin E."/>
            <person name="Tice H."/>
            <person name="Bruce D."/>
            <person name="Goodwin L."/>
            <person name="Pitluck S."/>
            <person name="Peters L."/>
            <person name="Mikhailova N."/>
            <person name="Gu W."/>
            <person name="Kyrpides N."/>
            <person name="Mavromatis K."/>
            <person name="Ivanova N."/>
            <person name="Brettin T."/>
            <person name="Detter J.C."/>
            <person name="Han C."/>
            <person name="Larimer F."/>
            <person name="Land M."/>
            <person name="Hauser L."/>
            <person name="Markowitz V."/>
            <person name="Cheng J.-F."/>
            <person name="Hugenholtz P."/>
            <person name="Woyke T."/>
            <person name="Wu D."/>
            <person name="Tindall B."/>
            <person name="Pomrenke H."/>
            <person name="Brambilla E."/>
            <person name="Klenk H.-P."/>
            <person name="Eisen J.A."/>
        </authorList>
    </citation>
    <scope>NUCLEOTIDE SEQUENCE [LARGE SCALE GENOMIC DNA]</scope>
    <source>
        <strain evidence="8">ATCC 35273 / DSM 5150 / MD-1</strain>
    </source>
</reference>
<keyword evidence="8" id="KW-1185">Reference proteome</keyword>
<dbReference type="InterPro" id="IPR004837">
    <property type="entry name" value="NaCa_Exmemb"/>
</dbReference>
<dbReference type="HOGENOM" id="CLU_007948_2_1_9"/>
<feature type="transmembrane region" description="Helical" evidence="5">
    <location>
        <begin position="12"/>
        <end position="30"/>
    </location>
</feature>
<evidence type="ECO:0000256" key="2">
    <source>
        <dbReference type="ARBA" id="ARBA00022692"/>
    </source>
</evidence>
<keyword evidence="2 5" id="KW-0812">Transmembrane</keyword>
<dbReference type="GO" id="GO:0008273">
    <property type="term" value="F:calcium, potassium:sodium antiporter activity"/>
    <property type="evidence" value="ECO:0007669"/>
    <property type="project" value="TreeGrafter"/>
</dbReference>
<evidence type="ECO:0000256" key="4">
    <source>
        <dbReference type="ARBA" id="ARBA00023136"/>
    </source>
</evidence>
<dbReference type="InterPro" id="IPR044880">
    <property type="entry name" value="NCX_ion-bd_dom_sf"/>
</dbReference>
<dbReference type="AlphaFoldDB" id="L0KBI5"/>
<dbReference type="GO" id="GO:0005886">
    <property type="term" value="C:plasma membrane"/>
    <property type="evidence" value="ECO:0007669"/>
    <property type="project" value="TreeGrafter"/>
</dbReference>
<name>L0KBI5_HALHC</name>
<dbReference type="GO" id="GO:0005262">
    <property type="term" value="F:calcium channel activity"/>
    <property type="evidence" value="ECO:0007669"/>
    <property type="project" value="TreeGrafter"/>
</dbReference>
<evidence type="ECO:0000256" key="5">
    <source>
        <dbReference type="SAM" id="Phobius"/>
    </source>
</evidence>
<sequence>MVNKEETELSSLWLVFFLSALAIILAGTKLSDYGDIIATKTGLGQALVGSILVAGATSLPEVVTSGTASAIGAPNIAVGNVFGSNTFNLAILAIADLIHGTGPFMLRVHSKHILSALLGILLSAFATLFILVHYLSDLQVGLFGIGIGPIIIFITYLIGARLIFRYESKNQIEDEEEELLDLKMSLNKAIIGFAISAVIIVIAGIKLSSSADKLATLTGLKASFMGTILVAAATSLPELVATISAIRINAYDIAVGNVFGSNIFNMVIILAAELFYRGGPVLAAASLSHAFTAVLGLILSGIAVIGLFYRSEKTFLTIGWDTISIATIYLFGAYVMFRLGI</sequence>
<comment type="subcellular location">
    <subcellularLocation>
        <location evidence="1">Membrane</location>
        <topology evidence="1">Multi-pass membrane protein</topology>
    </subcellularLocation>
</comment>
<evidence type="ECO:0000256" key="3">
    <source>
        <dbReference type="ARBA" id="ARBA00022989"/>
    </source>
</evidence>
<dbReference type="PANTHER" id="PTHR10846">
    <property type="entry name" value="SODIUM/POTASSIUM/CALCIUM EXCHANGER"/>
    <property type="match status" value="1"/>
</dbReference>
<dbReference type="STRING" id="748449.Halha_2482"/>
<organism evidence="7 8">
    <name type="scientific">Halobacteroides halobius (strain ATCC 35273 / DSM 5150 / MD-1)</name>
    <dbReference type="NCBI Taxonomy" id="748449"/>
    <lineage>
        <taxon>Bacteria</taxon>
        <taxon>Bacillati</taxon>
        <taxon>Bacillota</taxon>
        <taxon>Clostridia</taxon>
        <taxon>Halanaerobiales</taxon>
        <taxon>Halobacteroidaceae</taxon>
        <taxon>Halobacteroides</taxon>
    </lineage>
</organism>
<evidence type="ECO:0000259" key="6">
    <source>
        <dbReference type="Pfam" id="PF01699"/>
    </source>
</evidence>
<proteinExistence type="predicted"/>
<feature type="transmembrane region" description="Helical" evidence="5">
    <location>
        <begin position="253"/>
        <end position="276"/>
    </location>
</feature>
<dbReference type="KEGG" id="hhl:Halha_2482"/>
<feature type="transmembrane region" description="Helical" evidence="5">
    <location>
        <begin position="282"/>
        <end position="308"/>
    </location>
</feature>
<dbReference type="EMBL" id="CP003359">
    <property type="protein sequence ID" value="AGB42356.1"/>
    <property type="molecule type" value="Genomic_DNA"/>
</dbReference>
<evidence type="ECO:0000313" key="8">
    <source>
        <dbReference type="Proteomes" id="UP000010880"/>
    </source>
</evidence>
<dbReference type="Pfam" id="PF01699">
    <property type="entry name" value="Na_Ca_ex"/>
    <property type="match status" value="2"/>
</dbReference>
<evidence type="ECO:0000256" key="1">
    <source>
        <dbReference type="ARBA" id="ARBA00004141"/>
    </source>
</evidence>
<dbReference type="Proteomes" id="UP000010880">
    <property type="component" value="Chromosome"/>
</dbReference>
<dbReference type="PANTHER" id="PTHR10846:SF8">
    <property type="entry name" value="INNER MEMBRANE PROTEIN YRBG"/>
    <property type="match status" value="1"/>
</dbReference>
<feature type="transmembrane region" description="Helical" evidence="5">
    <location>
        <begin position="315"/>
        <end position="337"/>
    </location>
</feature>
<feature type="transmembrane region" description="Helical" evidence="5">
    <location>
        <begin position="185"/>
        <end position="205"/>
    </location>
</feature>
<dbReference type="Gene3D" id="1.20.1420.30">
    <property type="entry name" value="NCX, central ion-binding region"/>
    <property type="match status" value="1"/>
</dbReference>
<feature type="domain" description="Sodium/calcium exchanger membrane region" evidence="6">
    <location>
        <begin position="189"/>
        <end position="339"/>
    </location>
</feature>
<evidence type="ECO:0000313" key="7">
    <source>
        <dbReference type="EMBL" id="AGB42356.1"/>
    </source>
</evidence>
<protein>
    <submittedName>
        <fullName evidence="7">Ca2+/Na+ antiporter</fullName>
    </submittedName>
</protein>
<feature type="transmembrane region" description="Helical" evidence="5">
    <location>
        <begin position="141"/>
        <end position="164"/>
    </location>
</feature>
<dbReference type="eggNOG" id="COG0530">
    <property type="taxonomic scope" value="Bacteria"/>
</dbReference>
<feature type="transmembrane region" description="Helical" evidence="5">
    <location>
        <begin position="113"/>
        <end position="135"/>
    </location>
</feature>
<gene>
    <name evidence="7" type="ordered locus">Halha_2482</name>
</gene>
<dbReference type="InterPro" id="IPR004481">
    <property type="entry name" value="K/Na/Ca-exchanger"/>
</dbReference>
<accession>L0KBI5</accession>
<keyword evidence="4 5" id="KW-0472">Membrane</keyword>